<organism evidence="1 2">
    <name type="scientific">Mannheimia haemolytica</name>
    <name type="common">Pasteurella haemolytica</name>
    <dbReference type="NCBI Taxonomy" id="75985"/>
    <lineage>
        <taxon>Bacteria</taxon>
        <taxon>Pseudomonadati</taxon>
        <taxon>Pseudomonadota</taxon>
        <taxon>Gammaproteobacteria</taxon>
        <taxon>Pasteurellales</taxon>
        <taxon>Pasteurellaceae</taxon>
        <taxon>Mannheimia</taxon>
    </lineage>
</organism>
<protein>
    <submittedName>
        <fullName evidence="1">Uncharacterized protein</fullName>
    </submittedName>
</protein>
<name>A0A378MZN9_MANHA</name>
<evidence type="ECO:0000313" key="2">
    <source>
        <dbReference type="Proteomes" id="UP000254802"/>
    </source>
</evidence>
<dbReference type="GeneID" id="67370456"/>
<proteinExistence type="predicted"/>
<dbReference type="Proteomes" id="UP000254802">
    <property type="component" value="Unassembled WGS sequence"/>
</dbReference>
<dbReference type="RefSeq" id="WP_006248327.1">
    <property type="nucleotide sequence ID" value="NZ_CP011098.1"/>
</dbReference>
<reference evidence="1 2" key="1">
    <citation type="submission" date="2018-06" db="EMBL/GenBank/DDBJ databases">
        <authorList>
            <consortium name="Pathogen Informatics"/>
            <person name="Doyle S."/>
        </authorList>
    </citation>
    <scope>NUCLEOTIDE SEQUENCE [LARGE SCALE GENOMIC DNA]</scope>
    <source>
        <strain evidence="1 2">NCTC10638</strain>
    </source>
</reference>
<dbReference type="EMBL" id="UGPN01000002">
    <property type="protein sequence ID" value="STY60996.1"/>
    <property type="molecule type" value="Genomic_DNA"/>
</dbReference>
<accession>A0A378MZN9</accession>
<dbReference type="AlphaFoldDB" id="A0A378MZN9"/>
<evidence type="ECO:0000313" key="1">
    <source>
        <dbReference type="EMBL" id="STY60996.1"/>
    </source>
</evidence>
<sequence>MTEEYQNFLIEQVKQGLDDIENGRVISLEESRQLCQKTIYETLQELQGAVYA</sequence>
<gene>
    <name evidence="1" type="ORF">NCTC10638_02203</name>
</gene>